<proteinExistence type="predicted"/>
<dbReference type="PATRIC" id="fig|253.9.peg.2983"/>
<dbReference type="Proteomes" id="UP000037953">
    <property type="component" value="Unassembled WGS sequence"/>
</dbReference>
<evidence type="ECO:0000313" key="6">
    <source>
        <dbReference type="Proteomes" id="UP000037953"/>
    </source>
</evidence>
<dbReference type="Gene3D" id="1.25.40.20">
    <property type="entry name" value="Ankyrin repeat-containing domain"/>
    <property type="match status" value="1"/>
</dbReference>
<reference evidence="6" key="2">
    <citation type="submission" date="2015-09" db="EMBL/GenBank/DDBJ databases">
        <title>Draft genome sequence of a multidrug-resistant Chryseobacterium indologenes isolate from Malaysia.</title>
        <authorList>
            <person name="Yu C.Y."/>
            <person name="Ang G.Y."/>
            <person name="Chan K.-G."/>
        </authorList>
    </citation>
    <scope>NUCLEOTIDE SEQUENCE [LARGE SCALE GENOMIC DNA]</scope>
    <source>
        <strain evidence="6">CI_885</strain>
    </source>
</reference>
<accession>A0A0N0ZVE4</accession>
<dbReference type="InterPro" id="IPR002110">
    <property type="entry name" value="Ankyrin_rpt"/>
</dbReference>
<organism evidence="5 6">
    <name type="scientific">Chryseobacterium indologenes</name>
    <name type="common">Flavobacterium indologenes</name>
    <dbReference type="NCBI Taxonomy" id="253"/>
    <lineage>
        <taxon>Bacteria</taxon>
        <taxon>Pseudomonadati</taxon>
        <taxon>Bacteroidota</taxon>
        <taxon>Flavobacteriia</taxon>
        <taxon>Flavobacteriales</taxon>
        <taxon>Weeksellaceae</taxon>
        <taxon>Chryseobacterium group</taxon>
        <taxon>Chryseobacterium</taxon>
    </lineage>
</organism>
<dbReference type="InterPro" id="IPR036770">
    <property type="entry name" value="Ankyrin_rpt-contain_sf"/>
</dbReference>
<dbReference type="EMBL" id="LJOD01000003">
    <property type="protein sequence ID" value="KPE51880.1"/>
    <property type="molecule type" value="Genomic_DNA"/>
</dbReference>
<dbReference type="PANTHER" id="PTHR24126">
    <property type="entry name" value="ANKYRIN REPEAT, PH AND SEC7 DOMAIN CONTAINING PROTEIN SECG-RELATED"/>
    <property type="match status" value="1"/>
</dbReference>
<reference evidence="5 6" key="1">
    <citation type="journal article" date="2015" name="Genom Data">
        <title>Draft genome sequence of a multidrug-resistant Chryseobacterium indologenes isolate from Malaysia.</title>
        <authorList>
            <person name="Yu C.Y."/>
            <person name="Ang G.Y."/>
            <person name="Cheng H.J."/>
            <person name="Cheong Y.M."/>
            <person name="Yin W.F."/>
            <person name="Chan K.G."/>
        </authorList>
    </citation>
    <scope>NUCLEOTIDE SEQUENCE [LARGE SCALE GENOMIC DNA]</scope>
    <source>
        <strain evidence="5 6">CI_885</strain>
    </source>
</reference>
<keyword evidence="2 3" id="KW-0040">ANK repeat</keyword>
<dbReference type="PANTHER" id="PTHR24126:SF14">
    <property type="entry name" value="ANK_REP_REGION DOMAIN-CONTAINING PROTEIN"/>
    <property type="match status" value="1"/>
</dbReference>
<evidence type="ECO:0000313" key="5">
    <source>
        <dbReference type="EMBL" id="KPE51880.1"/>
    </source>
</evidence>
<sequence length="304" mass="34818">MDSHNFTRAEKLFVRTELYNWDNGNERLYQTLNSEHCDKATALMIYWRADPAFYYSRYNSETDVPEGWQLDGYRLMKEAEKLLLENNYPETIGYTPDEDRIPKDDSVLKKIPTELLQPTKGVESNLIVKNYIEAEYLINACGPKGSLEEVKERLERKPDLLNLCIGDQNPLIKAVSHWNNKNIIPLVTFLLEKGADINVQPQRSPSVPILFKCALCKNAELIKLLVQYGADINAVNYEGDTILHKQFRISPEFWKKYSGPKYTKALLVMGADPNKKNADGKTPVDLAKESNNEAALKVIEQFLK</sequence>
<comment type="caution">
    <text evidence="5">The sequence shown here is derived from an EMBL/GenBank/DDBJ whole genome shotgun (WGS) entry which is preliminary data.</text>
</comment>
<evidence type="ECO:0000256" key="3">
    <source>
        <dbReference type="PROSITE-ProRule" id="PRU00023"/>
    </source>
</evidence>
<dbReference type="PROSITE" id="PS50088">
    <property type="entry name" value="ANK_REPEAT"/>
    <property type="match status" value="1"/>
</dbReference>
<dbReference type="OrthoDB" id="1219061at2"/>
<dbReference type="InterPro" id="IPR025369">
    <property type="entry name" value="DUF4274"/>
</dbReference>
<evidence type="ECO:0000259" key="4">
    <source>
        <dbReference type="Pfam" id="PF14096"/>
    </source>
</evidence>
<evidence type="ECO:0000256" key="1">
    <source>
        <dbReference type="ARBA" id="ARBA00022737"/>
    </source>
</evidence>
<feature type="repeat" description="ANK" evidence="3">
    <location>
        <begin position="166"/>
        <end position="202"/>
    </location>
</feature>
<dbReference type="SMART" id="SM00248">
    <property type="entry name" value="ANK"/>
    <property type="match status" value="2"/>
</dbReference>
<dbReference type="RefSeq" id="WP_062697514.1">
    <property type="nucleotide sequence ID" value="NZ_LJOD01000003.1"/>
</dbReference>
<protein>
    <recommendedName>
        <fullName evidence="4">DUF4274 domain-containing protein</fullName>
    </recommendedName>
</protein>
<dbReference type="Pfam" id="PF14096">
    <property type="entry name" value="DUF4274"/>
    <property type="match status" value="1"/>
</dbReference>
<dbReference type="Pfam" id="PF00023">
    <property type="entry name" value="Ank"/>
    <property type="match status" value="1"/>
</dbReference>
<gene>
    <name evidence="5" type="ORF">AOB46_06540</name>
</gene>
<dbReference type="AlphaFoldDB" id="A0A0N0ZVE4"/>
<name>A0A0N0ZVE4_CHRID</name>
<evidence type="ECO:0000256" key="2">
    <source>
        <dbReference type="ARBA" id="ARBA00023043"/>
    </source>
</evidence>
<dbReference type="SUPFAM" id="SSF48403">
    <property type="entry name" value="Ankyrin repeat"/>
    <property type="match status" value="1"/>
</dbReference>
<feature type="domain" description="DUF4274" evidence="4">
    <location>
        <begin position="18"/>
        <end position="69"/>
    </location>
</feature>
<keyword evidence="1" id="KW-0677">Repeat</keyword>